<evidence type="ECO:0008006" key="3">
    <source>
        <dbReference type="Google" id="ProtNLM"/>
    </source>
</evidence>
<keyword evidence="2" id="KW-1185">Reference proteome</keyword>
<proteinExistence type="predicted"/>
<dbReference type="RefSeq" id="WP_188425241.1">
    <property type="nucleotide sequence ID" value="NZ_BMCH01000001.1"/>
</dbReference>
<evidence type="ECO:0000313" key="2">
    <source>
        <dbReference type="Proteomes" id="UP000637769"/>
    </source>
</evidence>
<reference evidence="2" key="1">
    <citation type="journal article" date="2019" name="Int. J. Syst. Evol. Microbiol.">
        <title>The Global Catalogue of Microorganisms (GCM) 10K type strain sequencing project: providing services to taxonomists for standard genome sequencing and annotation.</title>
        <authorList>
            <consortium name="The Broad Institute Genomics Platform"/>
            <consortium name="The Broad Institute Genome Sequencing Center for Infectious Disease"/>
            <person name="Wu L."/>
            <person name="Ma J."/>
        </authorList>
    </citation>
    <scope>NUCLEOTIDE SEQUENCE [LARGE SCALE GENOMIC DNA]</scope>
    <source>
        <strain evidence="2">CCM 7132</strain>
    </source>
</reference>
<dbReference type="Gene3D" id="3.90.550.10">
    <property type="entry name" value="Spore Coat Polysaccharide Biosynthesis Protein SpsA, Chain A"/>
    <property type="match status" value="1"/>
</dbReference>
<protein>
    <recommendedName>
        <fullName evidence="3">Glycosyl transferase family 8</fullName>
    </recommendedName>
</protein>
<name>A0ABQ1LDR2_9PROT</name>
<gene>
    <name evidence="1" type="ORF">GCM10007207_05750</name>
</gene>
<organism evidence="1 2">
    <name type="scientific">Asaia siamensis</name>
    <dbReference type="NCBI Taxonomy" id="110479"/>
    <lineage>
        <taxon>Bacteria</taxon>
        <taxon>Pseudomonadati</taxon>
        <taxon>Pseudomonadota</taxon>
        <taxon>Alphaproteobacteria</taxon>
        <taxon>Acetobacterales</taxon>
        <taxon>Acetobacteraceae</taxon>
        <taxon>Asaia</taxon>
    </lineage>
</organism>
<accession>A0ABQ1LDR2</accession>
<sequence>MLKVLVSHNLKVFLVEGESIVQRDFSNITRPDDVICFHDRNGLQGFCTLGDSNRWLDLETLNIARAIPSVMIDLDYHGNGRYSFKYNGKFGRANHLGGLDFVSEHRNLWETFKLLDIDVFHAATRVASHRWVLGGSNTVLKLNLRESNFDEVTFGDKKLPMDAFFNSAVSTKNPTRFIFFDEWKVHEAFLLNPAIVLVVFGHGAALKQYCECIRSIDRLAEYRGTILIVSNIPEDHLKGLAPEPLRSHIRVIPMQGIDQLDYVGARLTIFNTSILDDYQPILYSDVDIAFDLPIEPFLIKAAKSRRCSAQVESFHQIATSEHTGATLVQADPFSSEGLHGFNGGLLLVPNMVDHARYIRAAYQTLIRYTSQHGRKSIPFYDQSVLNYALYKLDDFDAEPVSAHTQIGGYDHPTDPAHPRGFIHFWNTADKHLAMQAYIDKAEELREPAQS</sequence>
<dbReference type="EMBL" id="BMCH01000001">
    <property type="protein sequence ID" value="GGC23281.1"/>
    <property type="molecule type" value="Genomic_DNA"/>
</dbReference>
<dbReference type="InterPro" id="IPR029044">
    <property type="entry name" value="Nucleotide-diphossugar_trans"/>
</dbReference>
<dbReference type="SUPFAM" id="SSF53448">
    <property type="entry name" value="Nucleotide-diphospho-sugar transferases"/>
    <property type="match status" value="1"/>
</dbReference>
<dbReference type="Proteomes" id="UP000637769">
    <property type="component" value="Unassembled WGS sequence"/>
</dbReference>
<evidence type="ECO:0000313" key="1">
    <source>
        <dbReference type="EMBL" id="GGC23281.1"/>
    </source>
</evidence>
<comment type="caution">
    <text evidence="1">The sequence shown here is derived from an EMBL/GenBank/DDBJ whole genome shotgun (WGS) entry which is preliminary data.</text>
</comment>